<proteinExistence type="inferred from homology"/>
<evidence type="ECO:0000256" key="4">
    <source>
        <dbReference type="ARBA" id="ARBA00023027"/>
    </source>
</evidence>
<keyword evidence="11" id="KW-1185">Reference proteome</keyword>
<dbReference type="SUPFAM" id="SSF52283">
    <property type="entry name" value="Formate/glycerate dehydrogenase catalytic domain-like"/>
    <property type="match status" value="1"/>
</dbReference>
<comment type="caution">
    <text evidence="5">Lacks conserved residue(s) required for the propagation of feature annotation.</text>
</comment>
<comment type="similarity">
    <text evidence="1 5 8">Belongs to the adenosylhomocysteinase family.</text>
</comment>
<feature type="binding site" evidence="5">
    <location>
        <position position="189"/>
    </location>
    <ligand>
        <name>substrate</name>
    </ligand>
</feature>
<feature type="binding site" evidence="5">
    <location>
        <position position="155"/>
    </location>
    <ligand>
        <name>substrate</name>
    </ligand>
</feature>
<keyword evidence="4 5" id="KW-0520">NAD</keyword>
<comment type="cofactor">
    <cofactor evidence="5 6 7">
        <name>NAD(+)</name>
        <dbReference type="ChEBI" id="CHEBI:57540"/>
    </cofactor>
    <text evidence="5 6 7">Binds 1 NAD(+) per subunit.</text>
</comment>
<dbReference type="InterPro" id="IPR000043">
    <property type="entry name" value="Adenosylhomocysteinase-like"/>
</dbReference>
<keyword evidence="2 5" id="KW-0554">One-carbon metabolism</keyword>
<dbReference type="Pfam" id="PF05221">
    <property type="entry name" value="AdoHcyase"/>
    <property type="match status" value="2"/>
</dbReference>
<feature type="binding site" evidence="6">
    <location>
        <position position="352"/>
    </location>
    <ligand>
        <name>NAD(+)</name>
        <dbReference type="ChEBI" id="CHEBI:57540"/>
    </ligand>
</feature>
<comment type="catalytic activity">
    <reaction evidence="5 7">
        <text>S-adenosyl-L-homocysteine + H2O = L-homocysteine + adenosine</text>
        <dbReference type="Rhea" id="RHEA:21708"/>
        <dbReference type="ChEBI" id="CHEBI:15377"/>
        <dbReference type="ChEBI" id="CHEBI:16335"/>
        <dbReference type="ChEBI" id="CHEBI:57856"/>
        <dbReference type="ChEBI" id="CHEBI:58199"/>
        <dbReference type="EC" id="3.13.2.1"/>
    </reaction>
</comment>
<feature type="binding site" evidence="5">
    <location>
        <begin position="219"/>
        <end position="224"/>
    </location>
    <ligand>
        <name>NAD(+)</name>
        <dbReference type="ChEBI" id="CHEBI:57540"/>
    </ligand>
</feature>
<dbReference type="GO" id="GO:0033353">
    <property type="term" value="P:S-adenosylmethionine cycle"/>
    <property type="evidence" value="ECO:0007669"/>
    <property type="project" value="TreeGrafter"/>
</dbReference>
<feature type="binding site" evidence="5 6">
    <location>
        <position position="345"/>
    </location>
    <ligand>
        <name>NAD(+)</name>
        <dbReference type="ChEBI" id="CHEBI:57540"/>
    </ligand>
</feature>
<dbReference type="InterPro" id="IPR015878">
    <property type="entry name" value="Ado_hCys_hydrolase_NAD-bd"/>
</dbReference>
<evidence type="ECO:0000313" key="10">
    <source>
        <dbReference type="EMBL" id="NBC72247.1"/>
    </source>
</evidence>
<dbReference type="FunFam" id="3.40.50.720:FF:000004">
    <property type="entry name" value="Adenosylhomocysteinase"/>
    <property type="match status" value="1"/>
</dbReference>
<evidence type="ECO:0000256" key="3">
    <source>
        <dbReference type="ARBA" id="ARBA00022801"/>
    </source>
</evidence>
<dbReference type="EMBL" id="JAAAMU010000017">
    <property type="protein sequence ID" value="NBC72247.1"/>
    <property type="molecule type" value="Genomic_DNA"/>
</dbReference>
<comment type="subcellular location">
    <subcellularLocation>
        <location evidence="5">Cytoplasm</location>
    </subcellularLocation>
</comment>
<dbReference type="InterPro" id="IPR042172">
    <property type="entry name" value="Adenosylhomocyst_ase-like_sf"/>
</dbReference>
<evidence type="ECO:0000256" key="8">
    <source>
        <dbReference type="RuleBase" id="RU004166"/>
    </source>
</evidence>
<comment type="caution">
    <text evidence="10">The sequence shown here is derived from an EMBL/GenBank/DDBJ whole genome shotgun (WGS) entry which is preliminary data.</text>
</comment>
<keyword evidence="3 5" id="KW-0378">Hydrolase</keyword>
<dbReference type="SMART" id="SM00996">
    <property type="entry name" value="AdoHcyase"/>
    <property type="match status" value="1"/>
</dbReference>
<dbReference type="GO" id="GO:0006730">
    <property type="term" value="P:one-carbon metabolic process"/>
    <property type="evidence" value="ECO:0007669"/>
    <property type="project" value="UniProtKB-UniRule"/>
</dbReference>
<comment type="pathway">
    <text evidence="5 7">Amino-acid biosynthesis; L-homocysteine biosynthesis; L-homocysteine from S-adenosyl-L-homocysteine: step 1/1.</text>
</comment>
<dbReference type="InterPro" id="IPR020082">
    <property type="entry name" value="S-Ado-L-homoCys_hydrolase_CS"/>
</dbReference>
<dbReference type="Pfam" id="PF00670">
    <property type="entry name" value="AdoHcyase_NAD"/>
    <property type="match status" value="1"/>
</dbReference>
<feature type="binding site" evidence="5 6">
    <location>
        <begin position="298"/>
        <end position="300"/>
    </location>
    <ligand>
        <name>NAD(+)</name>
        <dbReference type="ChEBI" id="CHEBI:57540"/>
    </ligand>
</feature>
<dbReference type="Gene3D" id="3.40.50.720">
    <property type="entry name" value="NAD(P)-binding Rossmann-like Domain"/>
    <property type="match status" value="1"/>
</dbReference>
<dbReference type="NCBIfam" id="NF004005">
    <property type="entry name" value="PRK05476.2-3"/>
    <property type="match status" value="1"/>
</dbReference>
<dbReference type="GO" id="GO:0004013">
    <property type="term" value="F:adenosylhomocysteinase activity"/>
    <property type="evidence" value="ECO:0007669"/>
    <property type="project" value="UniProtKB-UniRule"/>
</dbReference>
<evidence type="ECO:0000256" key="2">
    <source>
        <dbReference type="ARBA" id="ARBA00022563"/>
    </source>
</evidence>
<feature type="binding site" evidence="5 6">
    <location>
        <position position="242"/>
    </location>
    <ligand>
        <name>NAD(+)</name>
        <dbReference type="ChEBI" id="CHEBI:57540"/>
    </ligand>
</feature>
<evidence type="ECO:0000256" key="7">
    <source>
        <dbReference type="RuleBase" id="RU000548"/>
    </source>
</evidence>
<feature type="domain" description="S-adenosyl-L-homocysteine hydrolase NAD binding" evidence="9">
    <location>
        <begin position="190"/>
        <end position="351"/>
    </location>
</feature>
<dbReference type="CDD" id="cd00401">
    <property type="entry name" value="SAHH"/>
    <property type="match status" value="1"/>
</dbReference>
<feature type="binding site" evidence="5">
    <location>
        <position position="130"/>
    </location>
    <ligand>
        <name>substrate</name>
    </ligand>
</feature>
<dbReference type="HAMAP" id="MF_00563">
    <property type="entry name" value="AdoHcyase"/>
    <property type="match status" value="1"/>
</dbReference>
<evidence type="ECO:0000256" key="1">
    <source>
        <dbReference type="ARBA" id="ARBA00007122"/>
    </source>
</evidence>
<name>A0A7X4YTE9_9BACL</name>
<dbReference type="SUPFAM" id="SSF51735">
    <property type="entry name" value="NAD(P)-binding Rossmann-fold domains"/>
    <property type="match status" value="1"/>
</dbReference>
<dbReference type="SMART" id="SM00997">
    <property type="entry name" value="AdoHcyase_NAD"/>
    <property type="match status" value="1"/>
</dbReference>
<dbReference type="PIRSF" id="PIRSF001109">
    <property type="entry name" value="Ad_hcy_hydrolase"/>
    <property type="match status" value="1"/>
</dbReference>
<dbReference type="AlphaFoldDB" id="A0A7X4YTE9"/>
<gene>
    <name evidence="5" type="primary">ahcY</name>
    <name evidence="10" type="ORF">GT003_24895</name>
</gene>
<evidence type="ECO:0000313" key="11">
    <source>
        <dbReference type="Proteomes" id="UP000558113"/>
    </source>
</evidence>
<dbReference type="GO" id="GO:0005829">
    <property type="term" value="C:cytosol"/>
    <property type="evidence" value="ECO:0007669"/>
    <property type="project" value="TreeGrafter"/>
</dbReference>
<dbReference type="UniPathway" id="UPA00314">
    <property type="reaction ID" value="UER00076"/>
</dbReference>
<organism evidence="10 11">
    <name type="scientific">Paenibacillus sacheonensis</name>
    <dbReference type="NCBI Taxonomy" id="742054"/>
    <lineage>
        <taxon>Bacteria</taxon>
        <taxon>Bacillati</taxon>
        <taxon>Bacillota</taxon>
        <taxon>Bacilli</taxon>
        <taxon>Bacillales</taxon>
        <taxon>Paenibacillaceae</taxon>
        <taxon>Paenibacillus</taxon>
    </lineage>
</organism>
<dbReference type="PANTHER" id="PTHR23420">
    <property type="entry name" value="ADENOSYLHOMOCYSTEINASE"/>
    <property type="match status" value="1"/>
</dbReference>
<dbReference type="PANTHER" id="PTHR23420:SF0">
    <property type="entry name" value="ADENOSYLHOMOCYSTEINASE"/>
    <property type="match status" value="1"/>
</dbReference>
<keyword evidence="5" id="KW-0963">Cytoplasm</keyword>
<dbReference type="NCBIfam" id="TIGR00936">
    <property type="entry name" value="ahcY"/>
    <property type="match status" value="1"/>
</dbReference>
<dbReference type="InterPro" id="IPR036291">
    <property type="entry name" value="NAD(P)-bd_dom_sf"/>
</dbReference>
<dbReference type="OrthoDB" id="9802717at2"/>
<evidence type="ECO:0000259" key="9">
    <source>
        <dbReference type="SMART" id="SM00997"/>
    </source>
</evidence>
<dbReference type="Gene3D" id="3.40.50.1480">
    <property type="entry name" value="Adenosylhomocysteinase-like"/>
    <property type="match status" value="1"/>
</dbReference>
<dbReference type="EC" id="3.13.2.1" evidence="5"/>
<dbReference type="Proteomes" id="UP000558113">
    <property type="component" value="Unassembled WGS sequence"/>
</dbReference>
<accession>A0A7X4YTE9</accession>
<feature type="binding site" evidence="5">
    <location>
        <position position="190"/>
    </location>
    <ligand>
        <name>NAD(+)</name>
        <dbReference type="ChEBI" id="CHEBI:57540"/>
    </ligand>
</feature>
<feature type="binding site" evidence="6">
    <location>
        <begin position="221"/>
        <end position="226"/>
    </location>
    <ligand>
        <name>NAD(+)</name>
        <dbReference type="ChEBI" id="CHEBI:57540"/>
    </ligand>
</feature>
<dbReference type="RefSeq" id="WP_161703031.1">
    <property type="nucleotide sequence ID" value="NZ_JAAAMU010000017.1"/>
</dbReference>
<feature type="binding site" evidence="5">
    <location>
        <position position="277"/>
    </location>
    <ligand>
        <name>NAD(+)</name>
        <dbReference type="ChEBI" id="CHEBI:57540"/>
    </ligand>
</feature>
<feature type="binding site" evidence="5">
    <location>
        <position position="185"/>
    </location>
    <ligand>
        <name>substrate</name>
    </ligand>
</feature>
<reference evidence="10 11" key="1">
    <citation type="submission" date="2020-01" db="EMBL/GenBank/DDBJ databases">
        <title>Paenibacillus soybeanensis sp. nov. isolated from the nodules of soybean (Glycine max(L.) Merr).</title>
        <authorList>
            <person name="Wang H."/>
        </authorList>
    </citation>
    <scope>NUCLEOTIDE SEQUENCE [LARGE SCALE GENOMIC DNA]</scope>
    <source>
        <strain evidence="10 11">DSM 23054</strain>
    </source>
</reference>
<protein>
    <recommendedName>
        <fullName evidence="5">Adenosylhomocysteinase</fullName>
        <ecNumber evidence="5">3.13.2.1</ecNumber>
    </recommendedName>
    <alternativeName>
        <fullName evidence="5">S-adenosyl-L-homocysteine hydrolase</fullName>
        <shortName evidence="5">AdoHcyase</shortName>
    </alternativeName>
</protein>
<dbReference type="GO" id="GO:0071269">
    <property type="term" value="P:L-homocysteine biosynthetic process"/>
    <property type="evidence" value="ECO:0007669"/>
    <property type="project" value="UniProtKB-UniRule"/>
</dbReference>
<evidence type="ECO:0000256" key="6">
    <source>
        <dbReference type="PIRSR" id="PIRSR001109-2"/>
    </source>
</evidence>
<dbReference type="PROSITE" id="PS00739">
    <property type="entry name" value="ADOHCYASE_2"/>
    <property type="match status" value="1"/>
</dbReference>
<sequence>MTVNAKQNSIVRDMALAPDGHLKIDWVAAHMPVLNRIREQFEQEQPFKGLKVAISLHLEAKTAYLAKVVQAGGAEVTITGSNPLSTQDDVCAALVEDGITVFAKYNPEPKEYKELLIKALETKPDLIIDDGGDLVSILHAERPELMAQIRGGAEETTTGILRLKAMEKDGSLNFPMVAVNDAYCKYLFDNRYGTGQSVWDGINRTTNLVVAGKTVVVVGYGWCGKGVAMRAKGLGAQVIVTEIDAIRAVEAYMDGFTVLPMSEAAKLGDFFVTVTGNRDVIRGEHYEVMKNGAILSNAGHFDVEVNKPELEAMSASKRVVRRNIEEYRLKDGRSIYLLAEGRLVNLAAGDGHPAEIMDMTFALQAMSLKYVNDNYESIGKKVVNVPYELDEQVARYKLEAIGTSIDKLSDEQKSYLDSWQEHE</sequence>
<evidence type="ECO:0000256" key="5">
    <source>
        <dbReference type="HAMAP-Rule" id="MF_00563"/>
    </source>
</evidence>
<comment type="function">
    <text evidence="5">May play a key role in the regulation of the intracellular concentration of adenosylhomocysteine.</text>
</comment>
<feature type="binding site" evidence="5 6">
    <location>
        <begin position="156"/>
        <end position="158"/>
    </location>
    <ligand>
        <name>NAD(+)</name>
        <dbReference type="ChEBI" id="CHEBI:57540"/>
    </ligand>
</feature>